<keyword evidence="2" id="KW-1185">Reference proteome</keyword>
<comment type="caution">
    <text evidence="1">The sequence shown here is derived from an EMBL/GenBank/DDBJ whole genome shotgun (WGS) entry which is preliminary data.</text>
</comment>
<dbReference type="Proteomes" id="UP000806542">
    <property type="component" value="Unassembled WGS sequence"/>
</dbReference>
<name>A0A9D5R895_9FIRM</name>
<proteinExistence type="predicted"/>
<gene>
    <name evidence="1" type="ORF">INF28_01955</name>
</gene>
<dbReference type="EMBL" id="JADCKB010000002">
    <property type="protein sequence ID" value="MBE5039234.1"/>
    <property type="molecule type" value="Genomic_DNA"/>
</dbReference>
<dbReference type="AlphaFoldDB" id="A0A9D5R895"/>
<accession>A0A9D5R895</accession>
<reference evidence="1" key="1">
    <citation type="submission" date="2020-10" db="EMBL/GenBank/DDBJ databases">
        <title>ChiBAC.</title>
        <authorList>
            <person name="Zenner C."/>
            <person name="Hitch T.C.A."/>
            <person name="Clavel T."/>
        </authorList>
    </citation>
    <scope>NUCLEOTIDE SEQUENCE</scope>
    <source>
        <strain evidence="1">DSM 107454</strain>
    </source>
</reference>
<dbReference type="RefSeq" id="WP_226391797.1">
    <property type="nucleotide sequence ID" value="NZ_JADCKB010000002.1"/>
</dbReference>
<protein>
    <submittedName>
        <fullName evidence="1">Uncharacterized protein</fullName>
    </submittedName>
</protein>
<sequence length="186" mass="20993">MKKIFSLFIILSVITFSFSIFATEELKELSYNDVILNNFNSEFKTLINEKIQEGMKIYYGEGTEINQTIFGNTRSFSQTINLPESGTVFSFNFSSIGQTLTSPCLFNVTSNCTMKVSMTSTEWKDSSVVRIKIIDQTTGQTIYDENEIFEPVNNILSINVNAGHKYYVTGTSTELPSYASLFVYGE</sequence>
<organism evidence="1 2">
    <name type="scientific">Ructibacterium gallinarum</name>
    <dbReference type="NCBI Taxonomy" id="2779355"/>
    <lineage>
        <taxon>Bacteria</taxon>
        <taxon>Bacillati</taxon>
        <taxon>Bacillota</taxon>
        <taxon>Clostridia</taxon>
        <taxon>Eubacteriales</taxon>
        <taxon>Oscillospiraceae</taxon>
        <taxon>Ructibacterium</taxon>
    </lineage>
</organism>
<evidence type="ECO:0000313" key="1">
    <source>
        <dbReference type="EMBL" id="MBE5039234.1"/>
    </source>
</evidence>
<evidence type="ECO:0000313" key="2">
    <source>
        <dbReference type="Proteomes" id="UP000806542"/>
    </source>
</evidence>